<keyword evidence="3" id="KW-1185">Reference proteome</keyword>
<sequence length="138" mass="14466">MLLGRAFLIVALLLYSAFASPIGRGTVTSQLQARQSTSVITLNFYTGSSCDSQVTGTAPAGNLFGIVYGTDLAQPASSFFVVSTLGQCTVVTYSGKGNTGTPYTYGPDLVTSNTCVETVSPTGQAVFYQSFQTWCANN</sequence>
<dbReference type="EMBL" id="KL198106">
    <property type="protein sequence ID" value="KDQ07482.1"/>
    <property type="molecule type" value="Genomic_DNA"/>
</dbReference>
<protein>
    <recommendedName>
        <fullName evidence="4">AA1-like domain-containing protein</fullName>
    </recommendedName>
</protein>
<organism evidence="2 3">
    <name type="scientific">Botryobasidium botryosum (strain FD-172 SS1)</name>
    <dbReference type="NCBI Taxonomy" id="930990"/>
    <lineage>
        <taxon>Eukaryota</taxon>
        <taxon>Fungi</taxon>
        <taxon>Dikarya</taxon>
        <taxon>Basidiomycota</taxon>
        <taxon>Agaricomycotina</taxon>
        <taxon>Agaricomycetes</taxon>
        <taxon>Cantharellales</taxon>
        <taxon>Botryobasidiaceae</taxon>
        <taxon>Botryobasidium</taxon>
    </lineage>
</organism>
<reference evidence="3" key="1">
    <citation type="journal article" date="2014" name="Proc. Natl. Acad. Sci. U.S.A.">
        <title>Extensive sampling of basidiomycete genomes demonstrates inadequacy of the white-rot/brown-rot paradigm for wood decay fungi.</title>
        <authorList>
            <person name="Riley R."/>
            <person name="Salamov A.A."/>
            <person name="Brown D.W."/>
            <person name="Nagy L.G."/>
            <person name="Floudas D."/>
            <person name="Held B.W."/>
            <person name="Levasseur A."/>
            <person name="Lombard V."/>
            <person name="Morin E."/>
            <person name="Otillar R."/>
            <person name="Lindquist E.A."/>
            <person name="Sun H."/>
            <person name="LaButti K.M."/>
            <person name="Schmutz J."/>
            <person name="Jabbour D."/>
            <person name="Luo H."/>
            <person name="Baker S.E."/>
            <person name="Pisabarro A.G."/>
            <person name="Walton J.D."/>
            <person name="Blanchette R.A."/>
            <person name="Henrissat B."/>
            <person name="Martin F."/>
            <person name="Cullen D."/>
            <person name="Hibbett D.S."/>
            <person name="Grigoriev I.V."/>
        </authorList>
    </citation>
    <scope>NUCLEOTIDE SEQUENCE [LARGE SCALE GENOMIC DNA]</scope>
    <source>
        <strain evidence="3">FD-172 SS1</strain>
    </source>
</reference>
<dbReference type="InParanoid" id="A0A067M6I4"/>
<evidence type="ECO:0000256" key="1">
    <source>
        <dbReference type="SAM" id="SignalP"/>
    </source>
</evidence>
<feature type="signal peptide" evidence="1">
    <location>
        <begin position="1"/>
        <end position="19"/>
    </location>
</feature>
<keyword evidence="1" id="KW-0732">Signal</keyword>
<accession>A0A067M6I4</accession>
<gene>
    <name evidence="2" type="ORF">BOTBODRAFT_180665</name>
</gene>
<evidence type="ECO:0008006" key="4">
    <source>
        <dbReference type="Google" id="ProtNLM"/>
    </source>
</evidence>
<dbReference type="AlphaFoldDB" id="A0A067M6I4"/>
<evidence type="ECO:0000313" key="2">
    <source>
        <dbReference type="EMBL" id="KDQ07482.1"/>
    </source>
</evidence>
<feature type="chain" id="PRO_5001644415" description="AA1-like domain-containing protein" evidence="1">
    <location>
        <begin position="20"/>
        <end position="138"/>
    </location>
</feature>
<evidence type="ECO:0000313" key="3">
    <source>
        <dbReference type="Proteomes" id="UP000027195"/>
    </source>
</evidence>
<proteinExistence type="predicted"/>
<dbReference type="HOGENOM" id="CLU_1875110_0_0_1"/>
<name>A0A067M6I4_BOTB1</name>
<dbReference type="Proteomes" id="UP000027195">
    <property type="component" value="Unassembled WGS sequence"/>
</dbReference>